<dbReference type="EMBL" id="PYAW01000001">
    <property type="protein sequence ID" value="PSL50310.1"/>
    <property type="molecule type" value="Genomic_DNA"/>
</dbReference>
<dbReference type="Proteomes" id="UP000240971">
    <property type="component" value="Unassembled WGS sequence"/>
</dbReference>
<dbReference type="OrthoDB" id="662773at2"/>
<organism evidence="1 2">
    <name type="scientific">Chitinophaga niastensis</name>
    <dbReference type="NCBI Taxonomy" id="536980"/>
    <lineage>
        <taxon>Bacteria</taxon>
        <taxon>Pseudomonadati</taxon>
        <taxon>Bacteroidota</taxon>
        <taxon>Chitinophagia</taxon>
        <taxon>Chitinophagales</taxon>
        <taxon>Chitinophagaceae</taxon>
        <taxon>Chitinophaga</taxon>
    </lineage>
</organism>
<name>A0A2P8HVR4_CHINA</name>
<reference evidence="1 2" key="1">
    <citation type="submission" date="2018-03" db="EMBL/GenBank/DDBJ databases">
        <title>Genomic Encyclopedia of Archaeal and Bacterial Type Strains, Phase II (KMG-II): from individual species to whole genera.</title>
        <authorList>
            <person name="Goeker M."/>
        </authorList>
    </citation>
    <scope>NUCLEOTIDE SEQUENCE [LARGE SCALE GENOMIC DNA]</scope>
    <source>
        <strain evidence="1 2">DSM 24859</strain>
    </source>
</reference>
<evidence type="ECO:0000313" key="1">
    <source>
        <dbReference type="EMBL" id="PSL50310.1"/>
    </source>
</evidence>
<gene>
    <name evidence="1" type="ORF">CLV51_1011654</name>
</gene>
<dbReference type="RefSeq" id="WP_106527464.1">
    <property type="nucleotide sequence ID" value="NZ_PYAW01000001.1"/>
</dbReference>
<evidence type="ECO:0000313" key="2">
    <source>
        <dbReference type="Proteomes" id="UP000240971"/>
    </source>
</evidence>
<sequence length="573" mass="62802">MRTILSCLIHANSNRWLLSLVVLLFILPACRKVDDHKNLVEAQPWLADEYPLGGTYGQFEWKYPQVMVVGDTAILIGKLFAGKPGSEIRVGDVPVKLIDHIEVDPNKQYTNYGLPYEIMDVVRFVVTKEMGLGASRPVTVTANGNTVSGPAVAVQEFAQSAGKTDTTLIVDQLAHWLPANAGAFSSNGYALVRSIHCDKTGNIWFDNQLGINQVTGGQVNNIFKAGDQLKDDQGAAITLKQVLGSAISFDGSTLFFSIENTEPSIDTAANYIFRLCKMDVATRNITTINRTLVKKGTVALSEDGSPYQGNVDHLKVVAMFLNTDVQNNLFYTNYYAPGDVANAHTDWETAISSGTINTEAYGKNLMIICRLDITGRVKVLMSAPYFYDMKPSYTTPGEHVVSSIYLLDPSGRYVYGFANFADSRTLTLQYDIQQEAVVATVKSPYGLFAFRSYDTIPATKYTGTLVLPVDWGSFIYALNNVMPQSDGSMLGILGGSLYSFNIQTLGVYCYAGVENGNNAPAPGQNKLTGKAKWVDFSHAVLIGQDKTNAVYYCNGYADYTNGVDFYKLHPVKH</sequence>
<dbReference type="AlphaFoldDB" id="A0A2P8HVR4"/>
<keyword evidence="2" id="KW-1185">Reference proteome</keyword>
<comment type="caution">
    <text evidence="1">The sequence shown here is derived from an EMBL/GenBank/DDBJ whole genome shotgun (WGS) entry which is preliminary data.</text>
</comment>
<protein>
    <submittedName>
        <fullName evidence="1">Uncharacterized protein</fullName>
    </submittedName>
</protein>
<accession>A0A2P8HVR4</accession>
<proteinExistence type="predicted"/>